<dbReference type="AlphaFoldDB" id="A0A9D4G226"/>
<reference evidence="1" key="2">
    <citation type="submission" date="2020-11" db="EMBL/GenBank/DDBJ databases">
        <authorList>
            <person name="McCartney M.A."/>
            <person name="Auch B."/>
            <person name="Kono T."/>
            <person name="Mallez S."/>
            <person name="Becker A."/>
            <person name="Gohl D.M."/>
            <person name="Silverstein K.A.T."/>
            <person name="Koren S."/>
            <person name="Bechman K.B."/>
            <person name="Herman A."/>
            <person name="Abrahante J.E."/>
            <person name="Garbe J."/>
        </authorList>
    </citation>
    <scope>NUCLEOTIDE SEQUENCE</scope>
    <source>
        <strain evidence="1">Duluth1</strain>
        <tissue evidence="1">Whole animal</tissue>
    </source>
</reference>
<dbReference type="EMBL" id="JAIWYP010000006">
    <property type="protein sequence ID" value="KAH3809214.1"/>
    <property type="molecule type" value="Genomic_DNA"/>
</dbReference>
<comment type="caution">
    <text evidence="1">The sequence shown here is derived from an EMBL/GenBank/DDBJ whole genome shotgun (WGS) entry which is preliminary data.</text>
</comment>
<proteinExistence type="predicted"/>
<reference evidence="1" key="1">
    <citation type="journal article" date="2019" name="bioRxiv">
        <title>The Genome of the Zebra Mussel, Dreissena polymorpha: A Resource for Invasive Species Research.</title>
        <authorList>
            <person name="McCartney M.A."/>
            <person name="Auch B."/>
            <person name="Kono T."/>
            <person name="Mallez S."/>
            <person name="Zhang Y."/>
            <person name="Obille A."/>
            <person name="Becker A."/>
            <person name="Abrahante J.E."/>
            <person name="Garbe J."/>
            <person name="Badalamenti J.P."/>
            <person name="Herman A."/>
            <person name="Mangelson H."/>
            <person name="Liachko I."/>
            <person name="Sullivan S."/>
            <person name="Sone E.D."/>
            <person name="Koren S."/>
            <person name="Silverstein K.A.T."/>
            <person name="Beckman K.B."/>
            <person name="Gohl D.M."/>
        </authorList>
    </citation>
    <scope>NUCLEOTIDE SEQUENCE</scope>
    <source>
        <strain evidence="1">Duluth1</strain>
        <tissue evidence="1">Whole animal</tissue>
    </source>
</reference>
<accession>A0A9D4G226</accession>
<evidence type="ECO:0000313" key="2">
    <source>
        <dbReference type="Proteomes" id="UP000828390"/>
    </source>
</evidence>
<keyword evidence="2" id="KW-1185">Reference proteome</keyword>
<protein>
    <submittedName>
        <fullName evidence="1">Uncharacterized protein</fullName>
    </submittedName>
</protein>
<organism evidence="1 2">
    <name type="scientific">Dreissena polymorpha</name>
    <name type="common">Zebra mussel</name>
    <name type="synonym">Mytilus polymorpha</name>
    <dbReference type="NCBI Taxonomy" id="45954"/>
    <lineage>
        <taxon>Eukaryota</taxon>
        <taxon>Metazoa</taxon>
        <taxon>Spiralia</taxon>
        <taxon>Lophotrochozoa</taxon>
        <taxon>Mollusca</taxon>
        <taxon>Bivalvia</taxon>
        <taxon>Autobranchia</taxon>
        <taxon>Heteroconchia</taxon>
        <taxon>Euheterodonta</taxon>
        <taxon>Imparidentia</taxon>
        <taxon>Neoheterodontei</taxon>
        <taxon>Myida</taxon>
        <taxon>Dreissenoidea</taxon>
        <taxon>Dreissenidae</taxon>
        <taxon>Dreissena</taxon>
    </lineage>
</organism>
<sequence length="85" mass="9921">MYRFQSLTLDWPMSTYKLVQYSQRGTNIILGHAKARIVSTRQPRRVFTRRIAEAHGIDPRKDAESILTSCTFAELIRHVSSWRTV</sequence>
<evidence type="ECO:0000313" key="1">
    <source>
        <dbReference type="EMBL" id="KAH3809214.1"/>
    </source>
</evidence>
<dbReference type="Proteomes" id="UP000828390">
    <property type="component" value="Unassembled WGS sequence"/>
</dbReference>
<gene>
    <name evidence="1" type="ORF">DPMN_137575</name>
</gene>
<name>A0A9D4G226_DREPO</name>